<dbReference type="CDD" id="cd06581">
    <property type="entry name" value="TM_PBP1_LivM_like"/>
    <property type="match status" value="1"/>
</dbReference>
<evidence type="ECO:0008006" key="8">
    <source>
        <dbReference type="Google" id="ProtNLM"/>
    </source>
</evidence>
<dbReference type="PANTHER" id="PTHR30482">
    <property type="entry name" value="HIGH-AFFINITY BRANCHED-CHAIN AMINO ACID TRANSPORT SYSTEM PERMEASE"/>
    <property type="match status" value="1"/>
</dbReference>
<dbReference type="PANTHER" id="PTHR30482:SF10">
    <property type="entry name" value="HIGH-AFFINITY BRANCHED-CHAIN AMINO ACID TRANSPORT PROTEIN BRAE"/>
    <property type="match status" value="1"/>
</dbReference>
<protein>
    <recommendedName>
        <fullName evidence="8">ABC transporter permease</fullName>
    </recommendedName>
</protein>
<dbReference type="Pfam" id="PF02653">
    <property type="entry name" value="BPD_transp_2"/>
    <property type="match status" value="1"/>
</dbReference>
<keyword evidence="2" id="KW-1003">Cell membrane</keyword>
<reference evidence="7" key="1">
    <citation type="journal article" date="2014" name="Front. Microbiol.">
        <title>High frequency of phylogenetically diverse reductive dehalogenase-homologous genes in deep subseafloor sedimentary metagenomes.</title>
        <authorList>
            <person name="Kawai M."/>
            <person name="Futagami T."/>
            <person name="Toyoda A."/>
            <person name="Takaki Y."/>
            <person name="Nishi S."/>
            <person name="Hori S."/>
            <person name="Arai W."/>
            <person name="Tsubouchi T."/>
            <person name="Morono Y."/>
            <person name="Uchiyama I."/>
            <person name="Ito T."/>
            <person name="Fujiyama A."/>
            <person name="Inagaki F."/>
            <person name="Takami H."/>
        </authorList>
    </citation>
    <scope>NUCLEOTIDE SEQUENCE</scope>
    <source>
        <strain evidence="7">Expedition CK06-06</strain>
    </source>
</reference>
<organism evidence="7">
    <name type="scientific">marine sediment metagenome</name>
    <dbReference type="NCBI Taxonomy" id="412755"/>
    <lineage>
        <taxon>unclassified sequences</taxon>
        <taxon>metagenomes</taxon>
        <taxon>ecological metagenomes</taxon>
    </lineage>
</organism>
<name>X1RDD2_9ZZZZ</name>
<feature type="transmembrane region" description="Helical" evidence="6">
    <location>
        <begin position="60"/>
        <end position="77"/>
    </location>
</feature>
<dbReference type="InterPro" id="IPR001851">
    <property type="entry name" value="ABC_transp_permease"/>
</dbReference>
<dbReference type="InterPro" id="IPR043428">
    <property type="entry name" value="LivM-like"/>
</dbReference>
<accession>X1RDD2</accession>
<dbReference type="GO" id="GO:0005886">
    <property type="term" value="C:plasma membrane"/>
    <property type="evidence" value="ECO:0007669"/>
    <property type="project" value="UniProtKB-SubCell"/>
</dbReference>
<keyword evidence="5 6" id="KW-0472">Membrane</keyword>
<gene>
    <name evidence="7" type="ORF">S06H3_65038</name>
</gene>
<evidence type="ECO:0000256" key="1">
    <source>
        <dbReference type="ARBA" id="ARBA00004651"/>
    </source>
</evidence>
<evidence type="ECO:0000256" key="6">
    <source>
        <dbReference type="SAM" id="Phobius"/>
    </source>
</evidence>
<feature type="non-terminal residue" evidence="7">
    <location>
        <position position="104"/>
    </location>
</feature>
<comment type="subcellular location">
    <subcellularLocation>
        <location evidence="1">Cell membrane</location>
        <topology evidence="1">Multi-pass membrane protein</topology>
    </subcellularLocation>
</comment>
<evidence type="ECO:0000256" key="3">
    <source>
        <dbReference type="ARBA" id="ARBA00022692"/>
    </source>
</evidence>
<comment type="caution">
    <text evidence="7">The sequence shown here is derived from an EMBL/GenBank/DDBJ whole genome shotgun (WGS) entry which is preliminary data.</text>
</comment>
<evidence type="ECO:0000256" key="2">
    <source>
        <dbReference type="ARBA" id="ARBA00022475"/>
    </source>
</evidence>
<evidence type="ECO:0000256" key="5">
    <source>
        <dbReference type="ARBA" id="ARBA00023136"/>
    </source>
</evidence>
<dbReference type="AlphaFoldDB" id="X1RDD2"/>
<sequence length="104" mass="11957">MRTWPGVKEPYYYLMLVVTALCIYTCYRLMRSKFGYYFLAIREDQDAAEGLGIPTTKYKLYALIPSALFTGLAGAFYMNYHGFIEPDIVFGLIHISIMIVLCVM</sequence>
<evidence type="ECO:0000256" key="4">
    <source>
        <dbReference type="ARBA" id="ARBA00022989"/>
    </source>
</evidence>
<dbReference type="EMBL" id="BARV01043639">
    <property type="protein sequence ID" value="GAI64991.1"/>
    <property type="molecule type" value="Genomic_DNA"/>
</dbReference>
<dbReference type="GO" id="GO:0015658">
    <property type="term" value="F:branched-chain amino acid transmembrane transporter activity"/>
    <property type="evidence" value="ECO:0007669"/>
    <property type="project" value="InterPro"/>
</dbReference>
<feature type="transmembrane region" description="Helical" evidence="6">
    <location>
        <begin position="83"/>
        <end position="103"/>
    </location>
</feature>
<feature type="transmembrane region" description="Helical" evidence="6">
    <location>
        <begin position="12"/>
        <end position="30"/>
    </location>
</feature>
<evidence type="ECO:0000313" key="7">
    <source>
        <dbReference type="EMBL" id="GAI64991.1"/>
    </source>
</evidence>
<proteinExistence type="predicted"/>
<keyword evidence="3 6" id="KW-0812">Transmembrane</keyword>
<keyword evidence="4 6" id="KW-1133">Transmembrane helix</keyword>